<dbReference type="PANTHER" id="PTHR46034">
    <property type="match status" value="1"/>
</dbReference>
<dbReference type="GO" id="GO:0034976">
    <property type="term" value="P:response to endoplasmic reticulum stress"/>
    <property type="evidence" value="ECO:0007669"/>
    <property type="project" value="InterPro"/>
</dbReference>
<feature type="non-terminal residue" evidence="1">
    <location>
        <position position="1"/>
    </location>
</feature>
<evidence type="ECO:0000313" key="2">
    <source>
        <dbReference type="Proteomes" id="UP000236291"/>
    </source>
</evidence>
<dbReference type="Gene3D" id="2.120.10.80">
    <property type="entry name" value="Kelch-type beta propeller"/>
    <property type="match status" value="1"/>
</dbReference>
<dbReference type="InterPro" id="IPR006652">
    <property type="entry name" value="Kelch_1"/>
</dbReference>
<dbReference type="InterPro" id="IPR015915">
    <property type="entry name" value="Kelch-typ_b-propeller"/>
</dbReference>
<dbReference type="SUPFAM" id="SSF117281">
    <property type="entry name" value="Kelch motif"/>
    <property type="match status" value="1"/>
</dbReference>
<dbReference type="InterPro" id="IPR044832">
    <property type="entry name" value="NRP-like"/>
</dbReference>
<reference evidence="1 2" key="2">
    <citation type="journal article" date="2017" name="Front. Plant Sci.">
        <title>Gene Classification and Mining of Molecular Markers Useful in Red Clover (Trifolium pratense) Breeding.</title>
        <authorList>
            <person name="Istvanek J."/>
            <person name="Dluhosova J."/>
            <person name="Dluhos P."/>
            <person name="Patkova L."/>
            <person name="Nedelnik J."/>
            <person name="Repkova J."/>
        </authorList>
    </citation>
    <scope>NUCLEOTIDE SEQUENCE [LARGE SCALE GENOMIC DNA]</scope>
    <source>
        <strain evidence="2">cv. Tatra</strain>
        <tissue evidence="1">Young leaves</tissue>
    </source>
</reference>
<reference evidence="1 2" key="1">
    <citation type="journal article" date="2014" name="Am. J. Bot.">
        <title>Genome assembly and annotation for red clover (Trifolium pratense; Fabaceae).</title>
        <authorList>
            <person name="Istvanek J."/>
            <person name="Jaros M."/>
            <person name="Krenek A."/>
            <person name="Repkova J."/>
        </authorList>
    </citation>
    <scope>NUCLEOTIDE SEQUENCE [LARGE SCALE GENOMIC DNA]</scope>
    <source>
        <strain evidence="2">cv. Tatra</strain>
        <tissue evidence="1">Young leaves</tissue>
    </source>
</reference>
<dbReference type="PANTHER" id="PTHR46034:SF7">
    <property type="entry name" value="INFLUENZA VIRUS NS1A-BINDING PROTEIN"/>
    <property type="match status" value="1"/>
</dbReference>
<proteinExistence type="predicted"/>
<dbReference type="EMBL" id="ASHM01044856">
    <property type="protein sequence ID" value="PNX83764.1"/>
    <property type="molecule type" value="Genomic_DNA"/>
</dbReference>
<name>A0A2K3LZ04_TRIPR</name>
<protein>
    <submittedName>
        <fullName evidence="1">Kelch-like protein</fullName>
    </submittedName>
</protein>
<dbReference type="Pfam" id="PF01344">
    <property type="entry name" value="Kelch_1"/>
    <property type="match status" value="1"/>
</dbReference>
<sequence>VESYNPISDNWTLCPSMNRKKGSLSGAALNDKIFAVGGGNGLESFSDVEMLDFDIGRWIPTRSMLDKRFTLAAVELNGAIYATGGYDGNYYLK</sequence>
<dbReference type="ExpressionAtlas" id="A0A2K3LZ04">
    <property type="expression patterns" value="baseline"/>
</dbReference>
<evidence type="ECO:0000313" key="1">
    <source>
        <dbReference type="EMBL" id="PNX83764.1"/>
    </source>
</evidence>
<dbReference type="STRING" id="57577.A0A2K3LZ04"/>
<organism evidence="1 2">
    <name type="scientific">Trifolium pratense</name>
    <name type="common">Red clover</name>
    <dbReference type="NCBI Taxonomy" id="57577"/>
    <lineage>
        <taxon>Eukaryota</taxon>
        <taxon>Viridiplantae</taxon>
        <taxon>Streptophyta</taxon>
        <taxon>Embryophyta</taxon>
        <taxon>Tracheophyta</taxon>
        <taxon>Spermatophyta</taxon>
        <taxon>Magnoliopsida</taxon>
        <taxon>eudicotyledons</taxon>
        <taxon>Gunneridae</taxon>
        <taxon>Pentapetalae</taxon>
        <taxon>rosids</taxon>
        <taxon>fabids</taxon>
        <taxon>Fabales</taxon>
        <taxon>Fabaceae</taxon>
        <taxon>Papilionoideae</taxon>
        <taxon>50 kb inversion clade</taxon>
        <taxon>NPAAA clade</taxon>
        <taxon>Hologalegina</taxon>
        <taxon>IRL clade</taxon>
        <taxon>Trifolieae</taxon>
        <taxon>Trifolium</taxon>
    </lineage>
</organism>
<comment type="caution">
    <text evidence="1">The sequence shown here is derived from an EMBL/GenBank/DDBJ whole genome shotgun (WGS) entry which is preliminary data.</text>
</comment>
<accession>A0A2K3LZ04</accession>
<gene>
    <name evidence="1" type="ORF">L195_g039812</name>
</gene>
<dbReference type="SMART" id="SM00612">
    <property type="entry name" value="Kelch"/>
    <property type="match status" value="2"/>
</dbReference>
<dbReference type="Proteomes" id="UP000236291">
    <property type="component" value="Unassembled WGS sequence"/>
</dbReference>
<dbReference type="AlphaFoldDB" id="A0A2K3LZ04"/>